<evidence type="ECO:0000256" key="1">
    <source>
        <dbReference type="SAM" id="MobiDB-lite"/>
    </source>
</evidence>
<dbReference type="EMBL" id="JBCGBO010000005">
    <property type="protein sequence ID" value="KAK9199301.1"/>
    <property type="molecule type" value="Genomic_DNA"/>
</dbReference>
<feature type="compositionally biased region" description="Polar residues" evidence="1">
    <location>
        <begin position="53"/>
        <end position="63"/>
    </location>
</feature>
<evidence type="ECO:0000256" key="2">
    <source>
        <dbReference type="SAM" id="Phobius"/>
    </source>
</evidence>
<proteinExistence type="predicted"/>
<name>A0AAP0M9Y5_9ROSI</name>
<protein>
    <submittedName>
        <fullName evidence="3">Uncharacterized protein</fullName>
    </submittedName>
</protein>
<gene>
    <name evidence="3" type="ORF">WN944_014489</name>
</gene>
<sequence>MKAYAIALIACGSAITSLVILRCLCSVGCKKKKTRYPPIPRSVTGPSPVAPRNYNTDVETGESAQESGGKVAVLAGSAGVAAIATAAAVTIISSGGGGGGCGGGGCGGGGCGGGGCGGGGCGGGGCGGGCGGKMKAYALVLIVSGPVVAAILFLISFHERGGRKKRIEHPTAAEGQENTLPSNGHLDAEEGLNVDTGGEAKEDGTAFVVEAALAAVITAAAVANLSSEGEVGLSNSSGGDNATYSSADGDGYGGGKGGGGAGCGSG</sequence>
<organism evidence="3 4">
    <name type="scientific">Citrus x changshan-huyou</name>
    <dbReference type="NCBI Taxonomy" id="2935761"/>
    <lineage>
        <taxon>Eukaryota</taxon>
        <taxon>Viridiplantae</taxon>
        <taxon>Streptophyta</taxon>
        <taxon>Embryophyta</taxon>
        <taxon>Tracheophyta</taxon>
        <taxon>Spermatophyta</taxon>
        <taxon>Magnoliopsida</taxon>
        <taxon>eudicotyledons</taxon>
        <taxon>Gunneridae</taxon>
        <taxon>Pentapetalae</taxon>
        <taxon>rosids</taxon>
        <taxon>malvids</taxon>
        <taxon>Sapindales</taxon>
        <taxon>Rutaceae</taxon>
        <taxon>Aurantioideae</taxon>
        <taxon>Citrus</taxon>
    </lineage>
</organism>
<feature type="region of interest" description="Disordered" evidence="1">
    <location>
        <begin position="246"/>
        <end position="266"/>
    </location>
</feature>
<dbReference type="AlphaFoldDB" id="A0AAP0M9Y5"/>
<evidence type="ECO:0000313" key="4">
    <source>
        <dbReference type="Proteomes" id="UP001428341"/>
    </source>
</evidence>
<keyword evidence="2" id="KW-0812">Transmembrane</keyword>
<dbReference type="Proteomes" id="UP001428341">
    <property type="component" value="Unassembled WGS sequence"/>
</dbReference>
<feature type="region of interest" description="Disordered" evidence="1">
    <location>
        <begin position="168"/>
        <end position="199"/>
    </location>
</feature>
<feature type="transmembrane region" description="Helical" evidence="2">
    <location>
        <begin position="136"/>
        <end position="157"/>
    </location>
</feature>
<accession>A0AAP0M9Y5</accession>
<feature type="compositionally biased region" description="Gly residues" evidence="1">
    <location>
        <begin position="250"/>
        <end position="266"/>
    </location>
</feature>
<keyword evidence="4" id="KW-1185">Reference proteome</keyword>
<keyword evidence="2" id="KW-0472">Membrane</keyword>
<reference evidence="3 4" key="1">
    <citation type="submission" date="2024-05" db="EMBL/GenBank/DDBJ databases">
        <title>Haplotype-resolved chromosome-level genome assembly of Huyou (Citrus changshanensis).</title>
        <authorList>
            <person name="Miao C."/>
            <person name="Chen W."/>
            <person name="Wu Y."/>
            <person name="Wang L."/>
            <person name="Zhao S."/>
            <person name="Grierson D."/>
            <person name="Xu C."/>
            <person name="Chen K."/>
        </authorList>
    </citation>
    <scope>NUCLEOTIDE SEQUENCE [LARGE SCALE GENOMIC DNA]</scope>
    <source>
        <strain evidence="3">01-14</strain>
        <tissue evidence="3">Leaf</tissue>
    </source>
</reference>
<comment type="caution">
    <text evidence="3">The sequence shown here is derived from an EMBL/GenBank/DDBJ whole genome shotgun (WGS) entry which is preliminary data.</text>
</comment>
<keyword evidence="2" id="KW-1133">Transmembrane helix</keyword>
<feature type="region of interest" description="Disordered" evidence="1">
    <location>
        <begin position="40"/>
        <end position="63"/>
    </location>
</feature>
<evidence type="ECO:0000313" key="3">
    <source>
        <dbReference type="EMBL" id="KAK9199301.1"/>
    </source>
</evidence>